<reference evidence="2 3" key="1">
    <citation type="submission" date="2014-02" db="EMBL/GenBank/DDBJ databases">
        <title>The small core and large imbalanced accessory genome model reveals a collaborative survival strategy of Sorangium cellulosum strains in nature.</title>
        <authorList>
            <person name="Han K."/>
            <person name="Peng R."/>
            <person name="Blom J."/>
            <person name="Li Y.-Z."/>
        </authorList>
    </citation>
    <scope>NUCLEOTIDE SEQUENCE [LARGE SCALE GENOMIC DNA]</scope>
    <source>
        <strain evidence="2 3">So0007-03</strain>
    </source>
</reference>
<proteinExistence type="predicted"/>
<dbReference type="Proteomes" id="UP000075502">
    <property type="component" value="Unassembled WGS sequence"/>
</dbReference>
<dbReference type="CDD" id="cd00093">
    <property type="entry name" value="HTH_XRE"/>
    <property type="match status" value="1"/>
</dbReference>
<dbReference type="SUPFAM" id="SSF47413">
    <property type="entry name" value="lambda repressor-like DNA-binding domains"/>
    <property type="match status" value="1"/>
</dbReference>
<gene>
    <name evidence="2" type="ORF">BE21_08225</name>
</gene>
<dbReference type="PROSITE" id="PS50943">
    <property type="entry name" value="HTH_CROC1"/>
    <property type="match status" value="1"/>
</dbReference>
<evidence type="ECO:0000313" key="2">
    <source>
        <dbReference type="EMBL" id="KYG11242.1"/>
    </source>
</evidence>
<evidence type="ECO:0000313" key="3">
    <source>
        <dbReference type="Proteomes" id="UP000075502"/>
    </source>
</evidence>
<accession>A0A150U2V7</accession>
<name>A0A150U2V7_SORCE</name>
<dbReference type="InterPro" id="IPR001387">
    <property type="entry name" value="Cro/C1-type_HTH"/>
</dbReference>
<dbReference type="EMBL" id="JEME01000088">
    <property type="protein sequence ID" value="KYG11242.1"/>
    <property type="molecule type" value="Genomic_DNA"/>
</dbReference>
<protein>
    <recommendedName>
        <fullName evidence="1">HTH cro/C1-type domain-containing protein</fullName>
    </recommendedName>
</protein>
<dbReference type="AlphaFoldDB" id="A0A150U2V7"/>
<dbReference type="Gene3D" id="1.10.260.40">
    <property type="entry name" value="lambda repressor-like DNA-binding domains"/>
    <property type="match status" value="1"/>
</dbReference>
<sequence length="75" mass="8389">MRSEGSVMLQRAAGTQWEKARKLGVNQRTVSRWESGMSRPRSFEDRDACRRVYGIPFEARMRAAPISDAAATATA</sequence>
<organism evidence="2 3">
    <name type="scientific">Sorangium cellulosum</name>
    <name type="common">Polyangium cellulosum</name>
    <dbReference type="NCBI Taxonomy" id="56"/>
    <lineage>
        <taxon>Bacteria</taxon>
        <taxon>Pseudomonadati</taxon>
        <taxon>Myxococcota</taxon>
        <taxon>Polyangia</taxon>
        <taxon>Polyangiales</taxon>
        <taxon>Polyangiaceae</taxon>
        <taxon>Sorangium</taxon>
    </lineage>
</organism>
<dbReference type="InterPro" id="IPR010982">
    <property type="entry name" value="Lambda_DNA-bd_dom_sf"/>
</dbReference>
<comment type="caution">
    <text evidence="2">The sequence shown here is derived from an EMBL/GenBank/DDBJ whole genome shotgun (WGS) entry which is preliminary data.</text>
</comment>
<evidence type="ECO:0000259" key="1">
    <source>
        <dbReference type="PROSITE" id="PS50943"/>
    </source>
</evidence>
<feature type="domain" description="HTH cro/C1-type" evidence="1">
    <location>
        <begin position="20"/>
        <end position="40"/>
    </location>
</feature>
<dbReference type="GO" id="GO:0003677">
    <property type="term" value="F:DNA binding"/>
    <property type="evidence" value="ECO:0007669"/>
    <property type="project" value="InterPro"/>
</dbReference>